<dbReference type="PANTHER" id="PTHR35391">
    <property type="entry name" value="C2H2-TYPE DOMAIN-CONTAINING PROTEIN-RELATED"/>
    <property type="match status" value="1"/>
</dbReference>
<reference evidence="3" key="1">
    <citation type="submission" date="2023-11" db="EMBL/GenBank/DDBJ databases">
        <title>The genome sequences of three competitors of mushroom-forming fungi.</title>
        <authorList>
            <person name="Beijen E."/>
            <person name="Ohm R.A."/>
        </authorList>
    </citation>
    <scope>NUCLEOTIDE SEQUENCE</scope>
    <source>
        <strain evidence="3">CBS 100526</strain>
    </source>
</reference>
<evidence type="ECO:0000313" key="3">
    <source>
        <dbReference type="EMBL" id="KAK4085606.1"/>
    </source>
</evidence>
<dbReference type="Proteomes" id="UP001273209">
    <property type="component" value="Unassembled WGS sequence"/>
</dbReference>
<evidence type="ECO:0000256" key="1">
    <source>
        <dbReference type="SAM" id="MobiDB-lite"/>
    </source>
</evidence>
<dbReference type="AlphaFoldDB" id="A0AAE1ILL8"/>
<dbReference type="PANTHER" id="PTHR35391:SF7">
    <property type="entry name" value="C2H2-TYPE DOMAIN-CONTAINING PROTEIN"/>
    <property type="match status" value="1"/>
</dbReference>
<feature type="compositionally biased region" description="Acidic residues" evidence="1">
    <location>
        <begin position="357"/>
        <end position="367"/>
    </location>
</feature>
<feature type="region of interest" description="Disordered" evidence="1">
    <location>
        <begin position="480"/>
        <end position="526"/>
    </location>
</feature>
<gene>
    <name evidence="3" type="ORF">Triagg1_596</name>
</gene>
<keyword evidence="4" id="KW-1185">Reference proteome</keyword>
<dbReference type="RefSeq" id="XP_062760946.1">
    <property type="nucleotide sequence ID" value="XM_062900962.1"/>
</dbReference>
<feature type="compositionally biased region" description="Low complexity" evidence="1">
    <location>
        <begin position="610"/>
        <end position="619"/>
    </location>
</feature>
<evidence type="ECO:0000259" key="2">
    <source>
        <dbReference type="Pfam" id="PF26082"/>
    </source>
</evidence>
<dbReference type="InterPro" id="IPR058925">
    <property type="entry name" value="zf-C2H2_AcuF"/>
</dbReference>
<evidence type="ECO:0000313" key="4">
    <source>
        <dbReference type="Proteomes" id="UP001273209"/>
    </source>
</evidence>
<comment type="caution">
    <text evidence="3">The sequence shown here is derived from an EMBL/GenBank/DDBJ whole genome shotgun (WGS) entry which is preliminary data.</text>
</comment>
<dbReference type="Pfam" id="PF26082">
    <property type="entry name" value="zf-C2H2_AcuF"/>
    <property type="match status" value="1"/>
</dbReference>
<feature type="region of interest" description="Disordered" evidence="1">
    <location>
        <begin position="713"/>
        <end position="741"/>
    </location>
</feature>
<accession>A0AAE1ILL8</accession>
<organism evidence="3 4">
    <name type="scientific">Trichoderma aggressivum f. europaeum</name>
    <dbReference type="NCBI Taxonomy" id="173218"/>
    <lineage>
        <taxon>Eukaryota</taxon>
        <taxon>Fungi</taxon>
        <taxon>Dikarya</taxon>
        <taxon>Ascomycota</taxon>
        <taxon>Pezizomycotina</taxon>
        <taxon>Sordariomycetes</taxon>
        <taxon>Hypocreomycetidae</taxon>
        <taxon>Hypocreales</taxon>
        <taxon>Hypocreaceae</taxon>
        <taxon>Trichoderma</taxon>
    </lineage>
</organism>
<feature type="region of interest" description="Disordered" evidence="1">
    <location>
        <begin position="350"/>
        <end position="385"/>
    </location>
</feature>
<feature type="domain" description="Oxidoreductase acuF-like C2H2 type zinc-finger" evidence="2">
    <location>
        <begin position="291"/>
        <end position="311"/>
    </location>
</feature>
<dbReference type="EMBL" id="JAWRVG010000001">
    <property type="protein sequence ID" value="KAK4085606.1"/>
    <property type="molecule type" value="Genomic_DNA"/>
</dbReference>
<sequence length="832" mass="92745">MDDKSIAKSVRECLALFQKLASLPSSPFDTSHQTALTAIIEEEARFKIWSGNIGAHSLGRQSLQYRLRDASHLQKQVLALLADLSELLEDAFAIVSGSKVPWDQIEDDEVLADESDSLQDPDSDKNEFPATELEQISTNVPDTVNCLLRLSVAIRNPAPHDRFAASVPVDVSYYEPFDIHHVQAKFQKIDNLMAQRLGHAISRRRQYFKYRESHRLKLAHGLDLTNEADGKSTVASSIPGRAKGGGFNMESSAIDEDVISNSGISQTSFASSLADIERLRIPPPPKGAGSGPFECPFCYMIITATNRISWKPIRTRDGITCPICKESLDSVKEYQRHVGRHQEQLAIFALPPSQSQENEDVFGDDESNSGRSDVDSESIDTTDGGVRLGELQIDDHRELVSVPFFSTVEKIEPVDPEAQPSAPASVTAAVNNASDGVFQEAIDDLIRDDGGIRSESTFRFPRRPVFTDEPPHIDRFDRFDRFERPGSQTKEVESTPSNRAPDHNLDSFTTSHNDHERSNDNCGTNTYDEKAIRHRHLSLLRLAEIQRQEDEERQRDILRIAKANAKLSGDNITSRSSPSLTVDDENAIRRLHEEEEERRRRVRLRRIAKANAESNASSPVPSPPPSLSALSFKTTAAALPDDNITSKGSLSWTADDEDAIRRLHEEEEERRRRVRLHRIAKAEAEIYQRPPMPMPPAPIPLTAEALRRVPKNGEWPRGRAKQGSIADSDRATYGGAFGESDGKLKTSGDNFAIRLSEQAVVRVPGVKIEEDGSSVVFGGQPHVPTHEDNERTIIIDGRIYAPVHAPYECETLEPVTYEHALYDPELAASHYY</sequence>
<feature type="region of interest" description="Disordered" evidence="1">
    <location>
        <begin position="610"/>
        <end position="629"/>
    </location>
</feature>
<proteinExistence type="predicted"/>
<dbReference type="GeneID" id="87920435"/>
<protein>
    <recommendedName>
        <fullName evidence="2">Oxidoreductase acuF-like C2H2 type zinc-finger domain-containing protein</fullName>
    </recommendedName>
</protein>
<feature type="compositionally biased region" description="Polar residues" evidence="1">
    <location>
        <begin position="486"/>
        <end position="498"/>
    </location>
</feature>
<name>A0AAE1ILL8_9HYPO</name>